<dbReference type="EMBL" id="WIGM01000175">
    <property type="protein sequence ID" value="KAF6835500.1"/>
    <property type="molecule type" value="Genomic_DNA"/>
</dbReference>
<protein>
    <submittedName>
        <fullName evidence="2">Uncharacterized protein</fullName>
    </submittedName>
</protein>
<feature type="compositionally biased region" description="Polar residues" evidence="1">
    <location>
        <begin position="129"/>
        <end position="139"/>
    </location>
</feature>
<feature type="region of interest" description="Disordered" evidence="1">
    <location>
        <begin position="128"/>
        <end position="157"/>
    </location>
</feature>
<evidence type="ECO:0000313" key="3">
    <source>
        <dbReference type="Proteomes" id="UP000639643"/>
    </source>
</evidence>
<proteinExistence type="predicted"/>
<sequence length="371" mass="39658">MGGLAPPHPSVIPIEEVTVRSGKKSYGGKSIPRGSSPQVGSFPFSSCVKAISYQYTVRLVGAFIGTTLRKALGPLLPPAVPTIDDHPLRQPCAQRPHISALAPLPQRHLRPPSAVVCHHLELIAGLHPDQTSHMPTTTPLPGLPSQPPTMHATHHISPPPSQIASVDLELSAALERVPTGSTTTNLPPTIPREAYDETQTVGDDDQACCVFVHNPPVNFLVNLNGGLRLPASTLFDRGQGLLCRTHVLVVGRCIAPFHFPLLTEVENEVRYNVTGILWLYPRFSAGRPTASYLAGWPLFSAPRRSGSGFVWVAVQRASRKQVAPVAPVERPQGYCPSAGHVHDGAGQSLRPGALASAIRMADHAQSAENQG</sequence>
<accession>A0A8H6KQQ5</accession>
<evidence type="ECO:0000256" key="1">
    <source>
        <dbReference type="SAM" id="MobiDB-lite"/>
    </source>
</evidence>
<evidence type="ECO:0000313" key="2">
    <source>
        <dbReference type="EMBL" id="KAF6835500.1"/>
    </source>
</evidence>
<comment type="caution">
    <text evidence="2">The sequence shown here is derived from an EMBL/GenBank/DDBJ whole genome shotgun (WGS) entry which is preliminary data.</text>
</comment>
<reference evidence="2" key="1">
    <citation type="journal article" date="2020" name="Phytopathology">
        <title>Genome Sequence Resources of Colletotrichum truncatum, C. plurivorum, C. musicola, and C. sojae: Four Species Pathogenic to Soybean (Glycine max).</title>
        <authorList>
            <person name="Rogerio F."/>
            <person name="Boufleur T.R."/>
            <person name="Ciampi-Guillardi M."/>
            <person name="Sukno S.A."/>
            <person name="Thon M.R."/>
            <person name="Massola Junior N.S."/>
            <person name="Baroncelli R."/>
        </authorList>
    </citation>
    <scope>NUCLEOTIDE SEQUENCE</scope>
    <source>
        <strain evidence="2">LFN0074</strain>
    </source>
</reference>
<gene>
    <name evidence="2" type="ORF">CMUS01_05724</name>
</gene>
<dbReference type="Proteomes" id="UP000639643">
    <property type="component" value="Unassembled WGS sequence"/>
</dbReference>
<keyword evidence="3" id="KW-1185">Reference proteome</keyword>
<name>A0A8H6KQQ5_9PEZI</name>
<organism evidence="2 3">
    <name type="scientific">Colletotrichum musicola</name>
    <dbReference type="NCBI Taxonomy" id="2175873"/>
    <lineage>
        <taxon>Eukaryota</taxon>
        <taxon>Fungi</taxon>
        <taxon>Dikarya</taxon>
        <taxon>Ascomycota</taxon>
        <taxon>Pezizomycotina</taxon>
        <taxon>Sordariomycetes</taxon>
        <taxon>Hypocreomycetidae</taxon>
        <taxon>Glomerellales</taxon>
        <taxon>Glomerellaceae</taxon>
        <taxon>Colletotrichum</taxon>
        <taxon>Colletotrichum orchidearum species complex</taxon>
    </lineage>
</organism>
<dbReference type="AlphaFoldDB" id="A0A8H6KQQ5"/>